<dbReference type="InterPro" id="IPR011011">
    <property type="entry name" value="Znf_FYVE_PHD"/>
</dbReference>
<feature type="site" description="Histone H3K4me3 binding" evidence="8">
    <location>
        <position position="213"/>
    </location>
</feature>
<keyword evidence="7" id="KW-0539">Nucleus</keyword>
<dbReference type="Gene3D" id="3.30.40.10">
    <property type="entry name" value="Zinc/RING finger domain, C3HC4 (zinc finger)"/>
    <property type="match status" value="1"/>
</dbReference>
<protein>
    <submittedName>
        <fullName evidence="14">PHD-type domain-containing protein</fullName>
    </submittedName>
</protein>
<comment type="subcellular location">
    <subcellularLocation>
        <location evidence="1">Nucleus</location>
    </subcellularLocation>
</comment>
<comment type="similarity">
    <text evidence="2">Belongs to the ING family.</text>
</comment>
<dbReference type="SUPFAM" id="SSF57903">
    <property type="entry name" value="FYVE/PHD zinc finger"/>
    <property type="match status" value="1"/>
</dbReference>
<dbReference type="WBParaSite" id="Pan_g16688.t1">
    <property type="protein sequence ID" value="Pan_g16688.t1"/>
    <property type="gene ID" value="Pan_g16688"/>
</dbReference>
<dbReference type="PANTHER" id="PTHR10333:SF42">
    <property type="entry name" value="INHIBITOR OF GROWTH PROTEIN 5"/>
    <property type="match status" value="1"/>
</dbReference>
<reference evidence="14" key="2">
    <citation type="submission" date="2020-10" db="UniProtKB">
        <authorList>
            <consortium name="WormBaseParasite"/>
        </authorList>
    </citation>
    <scope>IDENTIFICATION</scope>
</reference>
<feature type="binding site" evidence="9">
    <location>
        <position position="217"/>
    </location>
    <ligand>
        <name>Zn(2+)</name>
        <dbReference type="ChEBI" id="CHEBI:29105"/>
        <label>2</label>
    </ligand>
</feature>
<evidence type="ECO:0000256" key="2">
    <source>
        <dbReference type="ARBA" id="ARBA00010210"/>
    </source>
</evidence>
<dbReference type="InterPro" id="IPR019786">
    <property type="entry name" value="Zinc_finger_PHD-type_CS"/>
</dbReference>
<name>A0A7E4V6T6_PANRE</name>
<accession>A0A7E4V6T6</accession>
<reference evidence="13" key="1">
    <citation type="journal article" date="2013" name="Genetics">
        <title>The draft genome and transcriptome of Panagrellus redivivus are shaped by the harsh demands of a free-living lifestyle.</title>
        <authorList>
            <person name="Srinivasan J."/>
            <person name="Dillman A.R."/>
            <person name="Macchietto M.G."/>
            <person name="Heikkinen L."/>
            <person name="Lakso M."/>
            <person name="Fracchia K.M."/>
            <person name="Antoshechkin I."/>
            <person name="Mortazavi A."/>
            <person name="Wong G."/>
            <person name="Sternberg P.W."/>
        </authorList>
    </citation>
    <scope>NUCLEOTIDE SEQUENCE [LARGE SCALE GENOMIC DNA]</scope>
    <source>
        <strain evidence="13">MT8872</strain>
    </source>
</reference>
<dbReference type="CDD" id="cd15505">
    <property type="entry name" value="PHD_ING"/>
    <property type="match status" value="1"/>
</dbReference>
<proteinExistence type="inferred from homology"/>
<feature type="binding site" evidence="9">
    <location>
        <position position="201"/>
    </location>
    <ligand>
        <name>Zn(2+)</name>
        <dbReference type="ChEBI" id="CHEBI:29105"/>
        <label>1</label>
    </ligand>
</feature>
<keyword evidence="5 9" id="KW-0862">Zinc</keyword>
<feature type="site" description="Histone H3K4me3 binding" evidence="8">
    <location>
        <position position="198"/>
    </location>
</feature>
<feature type="region of interest" description="Disordered" evidence="11">
    <location>
        <begin position="1"/>
        <end position="31"/>
    </location>
</feature>
<keyword evidence="13" id="KW-1185">Reference proteome</keyword>
<feature type="region of interest" description="Disordered" evidence="11">
    <location>
        <begin position="168"/>
        <end position="189"/>
    </location>
</feature>
<evidence type="ECO:0000256" key="10">
    <source>
        <dbReference type="PROSITE-ProRule" id="PRU00146"/>
    </source>
</evidence>
<feature type="binding site" evidence="9">
    <location>
        <position position="223"/>
    </location>
    <ligand>
        <name>Zn(2+)</name>
        <dbReference type="ChEBI" id="CHEBI:29105"/>
        <label>1</label>
    </ligand>
</feature>
<keyword evidence="4 10" id="KW-0863">Zinc-finger</keyword>
<feature type="site" description="Histone H3K4me3 binding" evidence="8">
    <location>
        <position position="221"/>
    </location>
</feature>
<dbReference type="SMART" id="SM00249">
    <property type="entry name" value="PHD"/>
    <property type="match status" value="1"/>
</dbReference>
<organism evidence="13 14">
    <name type="scientific">Panagrellus redivivus</name>
    <name type="common">Microworm</name>
    <dbReference type="NCBI Taxonomy" id="6233"/>
    <lineage>
        <taxon>Eukaryota</taxon>
        <taxon>Metazoa</taxon>
        <taxon>Ecdysozoa</taxon>
        <taxon>Nematoda</taxon>
        <taxon>Chromadorea</taxon>
        <taxon>Rhabditida</taxon>
        <taxon>Tylenchina</taxon>
        <taxon>Panagrolaimomorpha</taxon>
        <taxon>Panagrolaimoidea</taxon>
        <taxon>Panagrolaimidae</taxon>
        <taxon>Panagrellus</taxon>
    </lineage>
</organism>
<dbReference type="GO" id="GO:0005634">
    <property type="term" value="C:nucleus"/>
    <property type="evidence" value="ECO:0007669"/>
    <property type="project" value="UniProtKB-SubCell"/>
</dbReference>
<evidence type="ECO:0000256" key="9">
    <source>
        <dbReference type="PIRSR" id="PIRSR628651-51"/>
    </source>
</evidence>
<dbReference type="InterPro" id="IPR013083">
    <property type="entry name" value="Znf_RING/FYVE/PHD"/>
</dbReference>
<dbReference type="GO" id="GO:0008270">
    <property type="term" value="F:zinc ion binding"/>
    <property type="evidence" value="ECO:0007669"/>
    <property type="project" value="UniProtKB-KW"/>
</dbReference>
<evidence type="ECO:0000256" key="8">
    <source>
        <dbReference type="PIRSR" id="PIRSR628651-50"/>
    </source>
</evidence>
<feature type="compositionally biased region" description="Basic residues" evidence="11">
    <location>
        <begin position="384"/>
        <end position="394"/>
    </location>
</feature>
<evidence type="ECO:0000256" key="11">
    <source>
        <dbReference type="SAM" id="MobiDB-lite"/>
    </source>
</evidence>
<keyword evidence="6" id="KW-0156">Chromatin regulator</keyword>
<evidence type="ECO:0000259" key="12">
    <source>
        <dbReference type="PROSITE" id="PS50016"/>
    </source>
</evidence>
<dbReference type="InterPro" id="IPR019787">
    <property type="entry name" value="Znf_PHD-finger"/>
</dbReference>
<keyword evidence="3 9" id="KW-0479">Metal-binding</keyword>
<sequence>MPPRTRRTPAANARGRPKRPSTRVRREPDDSLARATVYLTRASERRQELTTEANDHQVRMVSALMLEVKRDEERKKDPASALCRELEAMLADTPDPFTHGRAAIELMKQRAAIAAEARERLALEVARRDAVYKAWWKKTRREQKARRRAMKAEQIQRRMERLRELMEERERNGTAESEEVVAEASPSNEGVDPNEPRYCYCNDVAHGRMVGCDNESCKLEWFHFACVGLEDDPVDDWYCRYCTPPAEPEPVAPQVKRPRGRPRKDGMVRTADGQLISADSEPVAPKEARKPKTVKSPSVKKPATVPKSTREERIATRQQHQTTSTVNQRKQTRSAGIQQTNKAKPTSRIPKKTAKPPPQRSPTKNLDPVPEVKIKVSPQTVAKSKLRTSARRRL</sequence>
<dbReference type="InterPro" id="IPR001965">
    <property type="entry name" value="Znf_PHD"/>
</dbReference>
<dbReference type="GO" id="GO:0006355">
    <property type="term" value="P:regulation of DNA-templated transcription"/>
    <property type="evidence" value="ECO:0007669"/>
    <property type="project" value="TreeGrafter"/>
</dbReference>
<dbReference type="PANTHER" id="PTHR10333">
    <property type="entry name" value="INHIBITOR OF GROWTH PROTEIN"/>
    <property type="match status" value="1"/>
</dbReference>
<dbReference type="GO" id="GO:0006325">
    <property type="term" value="P:chromatin organization"/>
    <property type="evidence" value="ECO:0007669"/>
    <property type="project" value="UniProtKB-KW"/>
</dbReference>
<evidence type="ECO:0000313" key="13">
    <source>
        <dbReference type="Proteomes" id="UP000492821"/>
    </source>
</evidence>
<evidence type="ECO:0000256" key="7">
    <source>
        <dbReference type="ARBA" id="ARBA00023242"/>
    </source>
</evidence>
<evidence type="ECO:0000313" key="14">
    <source>
        <dbReference type="WBParaSite" id="Pan_g16688.t1"/>
    </source>
</evidence>
<feature type="compositionally biased region" description="Polar residues" evidence="11">
    <location>
        <begin position="316"/>
        <end position="344"/>
    </location>
</feature>
<dbReference type="Proteomes" id="UP000492821">
    <property type="component" value="Unassembled WGS sequence"/>
</dbReference>
<dbReference type="InterPro" id="IPR028651">
    <property type="entry name" value="ING_fam"/>
</dbReference>
<dbReference type="PROSITE" id="PS01359">
    <property type="entry name" value="ZF_PHD_1"/>
    <property type="match status" value="1"/>
</dbReference>
<feature type="binding site" evidence="9">
    <location>
        <position position="199"/>
    </location>
    <ligand>
        <name>Zn(2+)</name>
        <dbReference type="ChEBI" id="CHEBI:29105"/>
        <label>1</label>
    </ligand>
</feature>
<evidence type="ECO:0000256" key="1">
    <source>
        <dbReference type="ARBA" id="ARBA00004123"/>
    </source>
</evidence>
<feature type="binding site" evidence="9">
    <location>
        <position position="239"/>
    </location>
    <ligand>
        <name>Zn(2+)</name>
        <dbReference type="ChEBI" id="CHEBI:29105"/>
        <label>2</label>
    </ligand>
</feature>
<evidence type="ECO:0000256" key="5">
    <source>
        <dbReference type="ARBA" id="ARBA00022833"/>
    </source>
</evidence>
<feature type="domain" description="PHD-type" evidence="12">
    <location>
        <begin position="196"/>
        <end position="245"/>
    </location>
</feature>
<feature type="binding site" evidence="9">
    <location>
        <position position="242"/>
    </location>
    <ligand>
        <name>Zn(2+)</name>
        <dbReference type="ChEBI" id="CHEBI:29105"/>
        <label>2</label>
    </ligand>
</feature>
<feature type="binding site" evidence="9">
    <location>
        <position position="226"/>
    </location>
    <ligand>
        <name>Zn(2+)</name>
        <dbReference type="ChEBI" id="CHEBI:29105"/>
        <label>1</label>
    </ligand>
</feature>
<evidence type="ECO:0000256" key="4">
    <source>
        <dbReference type="ARBA" id="ARBA00022771"/>
    </source>
</evidence>
<feature type="site" description="Histone H3K4me3 binding" evidence="8">
    <location>
        <position position="209"/>
    </location>
</feature>
<feature type="region of interest" description="Disordered" evidence="11">
    <location>
        <begin position="248"/>
        <end position="394"/>
    </location>
</feature>
<feature type="binding site" evidence="9">
    <location>
        <position position="212"/>
    </location>
    <ligand>
        <name>Zn(2+)</name>
        <dbReference type="ChEBI" id="CHEBI:29105"/>
        <label>2</label>
    </ligand>
</feature>
<dbReference type="PROSITE" id="PS50016">
    <property type="entry name" value="ZF_PHD_2"/>
    <property type="match status" value="1"/>
</dbReference>
<evidence type="ECO:0000256" key="6">
    <source>
        <dbReference type="ARBA" id="ARBA00022853"/>
    </source>
</evidence>
<evidence type="ECO:0000256" key="3">
    <source>
        <dbReference type="ARBA" id="ARBA00022723"/>
    </source>
</evidence>
<dbReference type="AlphaFoldDB" id="A0A7E4V6T6"/>